<evidence type="ECO:0000313" key="1">
    <source>
        <dbReference type="EMBL" id="CAB4121931.1"/>
    </source>
</evidence>
<dbReference type="EMBL" id="LR796155">
    <property type="protein sequence ID" value="CAB4121931.1"/>
    <property type="molecule type" value="Genomic_DNA"/>
</dbReference>
<dbReference type="Pfam" id="PF11753">
    <property type="entry name" value="DUF3310"/>
    <property type="match status" value="1"/>
</dbReference>
<organism evidence="1">
    <name type="scientific">uncultured Caudovirales phage</name>
    <dbReference type="NCBI Taxonomy" id="2100421"/>
    <lineage>
        <taxon>Viruses</taxon>
        <taxon>Duplodnaviria</taxon>
        <taxon>Heunggongvirae</taxon>
        <taxon>Uroviricota</taxon>
        <taxon>Caudoviricetes</taxon>
        <taxon>Peduoviridae</taxon>
        <taxon>Maltschvirus</taxon>
        <taxon>Maltschvirus maltsch</taxon>
    </lineage>
</organism>
<protein>
    <submittedName>
        <fullName evidence="1">SaV-like</fullName>
    </submittedName>
</protein>
<name>A0A6J5KJV4_9CAUD</name>
<dbReference type="InterPro" id="IPR021739">
    <property type="entry name" value="SaV-like"/>
</dbReference>
<gene>
    <name evidence="1" type="ORF">UFOVP16_26</name>
</gene>
<proteinExistence type="predicted"/>
<sequence length="72" mass="8109">MKATDTQAGGDHYKGMKIQPVEFIHANDIGFIEGCVIKRMCRWRAKGGIEDLLKAKHEIDLLIQLEGLQPCE</sequence>
<accession>A0A6J5KJV4</accession>
<reference evidence="1" key="1">
    <citation type="submission" date="2020-04" db="EMBL/GenBank/DDBJ databases">
        <authorList>
            <person name="Chiriac C."/>
            <person name="Salcher M."/>
            <person name="Ghai R."/>
            <person name="Kavagutti S V."/>
        </authorList>
    </citation>
    <scope>NUCLEOTIDE SEQUENCE</scope>
</reference>